<dbReference type="RefSeq" id="WP_016442293.1">
    <property type="nucleotide sequence ID" value="NZ_KE150262.1"/>
</dbReference>
<dbReference type="OrthoDB" id="3180855at2"/>
<protein>
    <submittedName>
        <fullName evidence="1">Cof-like hydrolase</fullName>
    </submittedName>
</protein>
<evidence type="ECO:0000313" key="2">
    <source>
        <dbReference type="Proteomes" id="UP000014393"/>
    </source>
</evidence>
<dbReference type="Gene3D" id="3.40.50.1000">
    <property type="entry name" value="HAD superfamily/HAD-like"/>
    <property type="match status" value="1"/>
</dbReference>
<dbReference type="AlphaFoldDB" id="S2VKH9"/>
<dbReference type="GO" id="GO:0000287">
    <property type="term" value="F:magnesium ion binding"/>
    <property type="evidence" value="ECO:0007669"/>
    <property type="project" value="TreeGrafter"/>
</dbReference>
<dbReference type="eggNOG" id="COG0561">
    <property type="taxonomic scope" value="Bacteria"/>
</dbReference>
<dbReference type="PANTHER" id="PTHR10000:SF8">
    <property type="entry name" value="HAD SUPERFAMILY HYDROLASE-LIKE, TYPE 3"/>
    <property type="match status" value="1"/>
</dbReference>
<dbReference type="Proteomes" id="UP000014393">
    <property type="component" value="Unassembled WGS sequence"/>
</dbReference>
<comment type="caution">
    <text evidence="1">The sequence shown here is derived from an EMBL/GenBank/DDBJ whole genome shotgun (WGS) entry which is preliminary data.</text>
</comment>
<dbReference type="STRING" id="59505.FB03_05580"/>
<dbReference type="EMBL" id="AGWM01000007">
    <property type="protein sequence ID" value="EPD27301.1"/>
    <property type="molecule type" value="Genomic_DNA"/>
</dbReference>
<dbReference type="NCBIfam" id="TIGR01484">
    <property type="entry name" value="HAD-SF-IIB"/>
    <property type="match status" value="1"/>
</dbReference>
<dbReference type="InterPro" id="IPR000150">
    <property type="entry name" value="Cof"/>
</dbReference>
<dbReference type="NCBIfam" id="TIGR00099">
    <property type="entry name" value="Cof-subfamily"/>
    <property type="match status" value="1"/>
</dbReference>
<dbReference type="HOGENOM" id="CLU_044146_0_2_11"/>
<dbReference type="InterPro" id="IPR036412">
    <property type="entry name" value="HAD-like_sf"/>
</dbReference>
<accession>S2VKH9</accession>
<sequence>MAIHLDLEAELPADLLTVDALALDLDGTLARNDKHVSDATIAALARLHATGVAIIVATGRVYPATVGIYERANIDGPLIAASGAMAVASVRDYAHGVAGAASYEPMDDALYARILDFCRKHNLQLVIFGRDHLFAKEDGEAVRVLAERNEGEQPIVADLEELPREDRLKAALFASDAEYERIRADLAAEFPNAARSYDGTIEVTSPATDKWVALRTILEGLGVPVARTAGIGDSANDLPWLREVGVAICPSNSVAAVKDISAYEIGSNDEDAVAALCNRIAEAREAHS</sequence>
<dbReference type="PANTHER" id="PTHR10000">
    <property type="entry name" value="PHOSPHOSERINE PHOSPHATASE"/>
    <property type="match status" value="1"/>
</dbReference>
<dbReference type="GO" id="GO:0005829">
    <property type="term" value="C:cytosol"/>
    <property type="evidence" value="ECO:0007669"/>
    <property type="project" value="TreeGrafter"/>
</dbReference>
<dbReference type="GO" id="GO:0016791">
    <property type="term" value="F:phosphatase activity"/>
    <property type="evidence" value="ECO:0007669"/>
    <property type="project" value="UniProtKB-ARBA"/>
</dbReference>
<keyword evidence="2" id="KW-1185">Reference proteome</keyword>
<proteinExistence type="predicted"/>
<name>S2VKH9_9ACTO</name>
<evidence type="ECO:0000313" key="1">
    <source>
        <dbReference type="EMBL" id="EPD27301.1"/>
    </source>
</evidence>
<dbReference type="InterPro" id="IPR006379">
    <property type="entry name" value="HAD-SF_hydro_IIB"/>
</dbReference>
<gene>
    <name evidence="1" type="ORF">HMPREF9237_00659</name>
</gene>
<dbReference type="Pfam" id="PF08282">
    <property type="entry name" value="Hydrolase_3"/>
    <property type="match status" value="1"/>
</dbReference>
<keyword evidence="1" id="KW-0378">Hydrolase</keyword>
<dbReference type="SUPFAM" id="SSF56784">
    <property type="entry name" value="HAD-like"/>
    <property type="match status" value="1"/>
</dbReference>
<reference evidence="1 2" key="1">
    <citation type="submission" date="2013-05" db="EMBL/GenBank/DDBJ databases">
        <title>The Genome Sequence of Actinobaculum schaalii FB123-CNA2.</title>
        <authorList>
            <consortium name="The Broad Institute Genomics Platform"/>
            <person name="Earl A."/>
            <person name="Ward D."/>
            <person name="Feldgarden M."/>
            <person name="Gevers D."/>
            <person name="Saerens B."/>
            <person name="Vaneechoutte M."/>
            <person name="Walker B."/>
            <person name="Young S."/>
            <person name="Zeng Q."/>
            <person name="Gargeya S."/>
            <person name="Fitzgerald M."/>
            <person name="Haas B."/>
            <person name="Abouelleil A."/>
            <person name="Allen A.W."/>
            <person name="Alvarado L."/>
            <person name="Arachchi H.M."/>
            <person name="Berlin A.M."/>
            <person name="Chapman S.B."/>
            <person name="Gainer-Dewar J."/>
            <person name="Goldberg J."/>
            <person name="Griggs A."/>
            <person name="Gujja S."/>
            <person name="Hansen M."/>
            <person name="Howarth C."/>
            <person name="Imamovic A."/>
            <person name="Ireland A."/>
            <person name="Larimer J."/>
            <person name="McCowan C."/>
            <person name="Murphy C."/>
            <person name="Pearson M."/>
            <person name="Poon T.W."/>
            <person name="Priest M."/>
            <person name="Roberts A."/>
            <person name="Saif S."/>
            <person name="Shea T."/>
            <person name="Sisk P."/>
            <person name="Sykes S."/>
            <person name="Wortman J."/>
            <person name="Nusbaum C."/>
            <person name="Birren B."/>
        </authorList>
    </citation>
    <scope>NUCLEOTIDE SEQUENCE [LARGE SCALE GENOMIC DNA]</scope>
    <source>
        <strain evidence="1 2">FB123-CNA-2</strain>
    </source>
</reference>
<organism evidence="1 2">
    <name type="scientific">Actinotignum schaalii FB123-CNA-2</name>
    <dbReference type="NCBI Taxonomy" id="883067"/>
    <lineage>
        <taxon>Bacteria</taxon>
        <taxon>Bacillati</taxon>
        <taxon>Actinomycetota</taxon>
        <taxon>Actinomycetes</taxon>
        <taxon>Actinomycetales</taxon>
        <taxon>Actinomycetaceae</taxon>
        <taxon>Actinotignum</taxon>
    </lineage>
</organism>
<dbReference type="InterPro" id="IPR023214">
    <property type="entry name" value="HAD_sf"/>
</dbReference>
<dbReference type="Gene3D" id="3.30.1240.10">
    <property type="match status" value="1"/>
</dbReference>
<dbReference type="PATRIC" id="fig|883067.3.peg.649"/>